<feature type="DNA-binding region" description="H-T-H motif" evidence="2">
    <location>
        <begin position="36"/>
        <end position="55"/>
    </location>
</feature>
<comment type="caution">
    <text evidence="4">The sequence shown here is derived from an EMBL/GenBank/DDBJ whole genome shotgun (WGS) entry which is preliminary data.</text>
</comment>
<dbReference type="EMBL" id="JACSGR010000003">
    <property type="protein sequence ID" value="MBH5328978.1"/>
    <property type="molecule type" value="Genomic_DNA"/>
</dbReference>
<organism evidence="4 5">
    <name type="scientific">Eikenella glucosivorans</name>
    <dbReference type="NCBI Taxonomy" id="2766967"/>
    <lineage>
        <taxon>Bacteria</taxon>
        <taxon>Pseudomonadati</taxon>
        <taxon>Pseudomonadota</taxon>
        <taxon>Betaproteobacteria</taxon>
        <taxon>Neisseriales</taxon>
        <taxon>Neisseriaceae</taxon>
        <taxon>Eikenella</taxon>
    </lineage>
</organism>
<gene>
    <name evidence="4" type="ORF">H9Q10_04760</name>
</gene>
<dbReference type="PANTHER" id="PTHR43479">
    <property type="entry name" value="ACREF/ENVCD OPERON REPRESSOR-RELATED"/>
    <property type="match status" value="1"/>
</dbReference>
<dbReference type="InterPro" id="IPR009057">
    <property type="entry name" value="Homeodomain-like_sf"/>
</dbReference>
<evidence type="ECO:0000256" key="1">
    <source>
        <dbReference type="ARBA" id="ARBA00023125"/>
    </source>
</evidence>
<sequence length="191" mass="22452">MTEHADYTDPRIIKTHRAIREAFIDLLHEKPFAQIAVQDILDRAPVNRSTFYKYYSGKSDLAGKMIADFKAEYGALLRTRFQVGSFDAFLNVMPEASYWIHSRRRLILALWKVDTRRHHLYRDMHGLIKQQFLRFARTRPGAAPDKDWDYQADMLATIILGSMNYFFSRDLPLRLPEIRQAWAEMSKLLLA</sequence>
<dbReference type="InterPro" id="IPR001647">
    <property type="entry name" value="HTH_TetR"/>
</dbReference>
<keyword evidence="1 2" id="KW-0238">DNA-binding</keyword>
<dbReference type="SUPFAM" id="SSF46689">
    <property type="entry name" value="Homeodomain-like"/>
    <property type="match status" value="1"/>
</dbReference>
<accession>A0ABS0N9K0</accession>
<evidence type="ECO:0000313" key="4">
    <source>
        <dbReference type="EMBL" id="MBH5328978.1"/>
    </source>
</evidence>
<feature type="domain" description="HTH tetR-type" evidence="3">
    <location>
        <begin position="13"/>
        <end position="73"/>
    </location>
</feature>
<dbReference type="InterPro" id="IPR050624">
    <property type="entry name" value="HTH-type_Tx_Regulator"/>
</dbReference>
<dbReference type="Gene3D" id="1.10.357.10">
    <property type="entry name" value="Tetracycline Repressor, domain 2"/>
    <property type="match status" value="1"/>
</dbReference>
<dbReference type="PANTHER" id="PTHR43479:SF7">
    <property type="entry name" value="TETR-FAMILY TRANSCRIPTIONAL REGULATOR"/>
    <property type="match status" value="1"/>
</dbReference>
<dbReference type="RefSeq" id="WP_197902887.1">
    <property type="nucleotide sequence ID" value="NZ_JACSGR010000003.1"/>
</dbReference>
<proteinExistence type="predicted"/>
<reference evidence="4 5" key="1">
    <citation type="submission" date="2020-09" db="EMBL/GenBank/DDBJ databases">
        <title>Eikenella S3660 sp. nov., isolated from a throat swab.</title>
        <authorList>
            <person name="Buhl M."/>
        </authorList>
    </citation>
    <scope>NUCLEOTIDE SEQUENCE [LARGE SCALE GENOMIC DNA]</scope>
    <source>
        <strain evidence="4 5">S3360</strain>
    </source>
</reference>
<keyword evidence="5" id="KW-1185">Reference proteome</keyword>
<dbReference type="PROSITE" id="PS50977">
    <property type="entry name" value="HTH_TETR_2"/>
    <property type="match status" value="1"/>
</dbReference>
<evidence type="ECO:0000256" key="2">
    <source>
        <dbReference type="PROSITE-ProRule" id="PRU00335"/>
    </source>
</evidence>
<name>A0ABS0N9K0_9NEIS</name>
<dbReference type="Pfam" id="PF00440">
    <property type="entry name" value="TetR_N"/>
    <property type="match status" value="1"/>
</dbReference>
<protein>
    <submittedName>
        <fullName evidence="4">TetR family transcriptional regulator</fullName>
    </submittedName>
</protein>
<dbReference type="Proteomes" id="UP000768471">
    <property type="component" value="Unassembled WGS sequence"/>
</dbReference>
<evidence type="ECO:0000313" key="5">
    <source>
        <dbReference type="Proteomes" id="UP000768471"/>
    </source>
</evidence>
<evidence type="ECO:0000259" key="3">
    <source>
        <dbReference type="PROSITE" id="PS50977"/>
    </source>
</evidence>